<accession>A0A6I7TFQ9</accession>
<dbReference type="Proteomes" id="UP000185604">
    <property type="component" value="Unassembled WGS sequence"/>
</dbReference>
<evidence type="ECO:0000313" key="5">
    <source>
        <dbReference type="EMBL" id="TWL32354.1"/>
    </source>
</evidence>
<dbReference type="InterPro" id="IPR012925">
    <property type="entry name" value="TipAS_dom"/>
</dbReference>
<dbReference type="EMBL" id="NILF01000070">
    <property type="protein sequence ID" value="TWL32354.1"/>
    <property type="molecule type" value="Genomic_DNA"/>
</dbReference>
<dbReference type="PANTHER" id="PTHR30204">
    <property type="entry name" value="REDOX-CYCLING DRUG-SENSING TRANSCRIPTIONAL ACTIVATOR SOXR"/>
    <property type="match status" value="1"/>
</dbReference>
<dbReference type="Proteomes" id="UP000429980">
    <property type="component" value="Unassembled WGS sequence"/>
</dbReference>
<dbReference type="Pfam" id="PF13411">
    <property type="entry name" value="MerR_1"/>
    <property type="match status" value="1"/>
</dbReference>
<protein>
    <submittedName>
        <fullName evidence="5">HTH-type transcriptional activator mta</fullName>
    </submittedName>
    <submittedName>
        <fullName evidence="4">Transcriptional regulator MerR family</fullName>
    </submittedName>
</protein>
<name>A0A6I7TFQ9_9BACI</name>
<dbReference type="GO" id="GO:0003700">
    <property type="term" value="F:DNA-binding transcription factor activity"/>
    <property type="evidence" value="ECO:0007669"/>
    <property type="project" value="InterPro"/>
</dbReference>
<dbReference type="InterPro" id="IPR000551">
    <property type="entry name" value="MerR-type_HTH_dom"/>
</dbReference>
<evidence type="ECO:0000313" key="6">
    <source>
        <dbReference type="Proteomes" id="UP000185604"/>
    </source>
</evidence>
<gene>
    <name evidence="4" type="ORF">B4121_2166</name>
    <name evidence="5" type="ORF">CHCC15381_2878</name>
</gene>
<dbReference type="SMART" id="SM00422">
    <property type="entry name" value="HTH_MERR"/>
    <property type="match status" value="1"/>
</dbReference>
<keyword evidence="7" id="KW-1185">Reference proteome</keyword>
<comment type="caution">
    <text evidence="4">The sequence shown here is derived from an EMBL/GenBank/DDBJ whole genome shotgun (WGS) entry which is preliminary data.</text>
</comment>
<dbReference type="InterPro" id="IPR009061">
    <property type="entry name" value="DNA-bd_dom_put_sf"/>
</dbReference>
<dbReference type="SUPFAM" id="SSF46955">
    <property type="entry name" value="Putative DNA-binding domain"/>
    <property type="match status" value="1"/>
</dbReference>
<dbReference type="EMBL" id="LKPO01000013">
    <property type="protein sequence ID" value="OLF93796.1"/>
    <property type="molecule type" value="Genomic_DNA"/>
</dbReference>
<dbReference type="Gene3D" id="6.10.250.360">
    <property type="match status" value="1"/>
</dbReference>
<proteinExistence type="predicted"/>
<dbReference type="PROSITE" id="PS50937">
    <property type="entry name" value="HTH_MERR_2"/>
    <property type="match status" value="1"/>
</dbReference>
<evidence type="ECO:0000256" key="1">
    <source>
        <dbReference type="ARBA" id="ARBA00023125"/>
    </source>
</evidence>
<sequence>MENDGYYPIGVFSEMTGTSIRTLHYYDEIGLLKPEKQPGTGRRFYTDRDARELQKITCFKFLGYSLEQIRAFMKDACFDAGLIEALQEQKKVLEEKKEHIETGLKAINRTIGLLEEEEEIDSSVFMSLLNSIQTEKEQRIWLEQQVSKRFADDVFGKSEDEMAKLDQEYVRLSKEAKRLMGKPVDDPEVQEMADRYMKTSLEFVGEGVLSALGQMETIESQQLAEKFSSPFTKEEDEWLQQVFEYYMIHNDFCPENGR</sequence>
<dbReference type="Gene3D" id="1.10.1660.10">
    <property type="match status" value="1"/>
</dbReference>
<evidence type="ECO:0000313" key="4">
    <source>
        <dbReference type="EMBL" id="OLF93796.1"/>
    </source>
</evidence>
<dbReference type="Pfam" id="PF07739">
    <property type="entry name" value="TipAS"/>
    <property type="match status" value="1"/>
</dbReference>
<dbReference type="AlphaFoldDB" id="A0A6I7TFQ9"/>
<dbReference type="CDD" id="cd01106">
    <property type="entry name" value="HTH_TipAL-Mta"/>
    <property type="match status" value="1"/>
</dbReference>
<reference evidence="4 6" key="1">
    <citation type="journal article" date="2016" name="Front. Microbiol.">
        <title>High-Level Heat Resistance of Spores of Bacillus amyloliquefaciens and Bacillus licheniformis Results from the Presence of a spoVA Operon in a Tn1546 Transposon.</title>
        <authorList>
            <person name="Berendsen E.M."/>
            <person name="Koning R.A."/>
            <person name="Boekhorst J."/>
            <person name="de Jong A."/>
            <person name="Kuipers O.P."/>
            <person name="Wells-Bennik M.H."/>
        </authorList>
    </citation>
    <scope>NUCLEOTIDE SEQUENCE [LARGE SCALE GENOMIC DNA]</scope>
    <source>
        <strain evidence="4 6">B4121</strain>
    </source>
</reference>
<dbReference type="RefSeq" id="WP_025810841.1">
    <property type="nucleotide sequence ID" value="NZ_AP025342.1"/>
</dbReference>
<feature type="coiled-coil region" evidence="2">
    <location>
        <begin position="155"/>
        <end position="182"/>
    </location>
</feature>
<dbReference type="PANTHER" id="PTHR30204:SF96">
    <property type="entry name" value="CHROMOSOME-ANCHORING PROTEIN RACA"/>
    <property type="match status" value="1"/>
</dbReference>
<feature type="domain" description="HTH merR-type" evidence="3">
    <location>
        <begin position="6"/>
        <end position="75"/>
    </location>
</feature>
<keyword evidence="1" id="KW-0238">DNA-binding</keyword>
<evidence type="ECO:0000259" key="3">
    <source>
        <dbReference type="PROSITE" id="PS50937"/>
    </source>
</evidence>
<dbReference type="InterPro" id="IPR047057">
    <property type="entry name" value="MerR_fam"/>
</dbReference>
<evidence type="ECO:0000313" key="7">
    <source>
        <dbReference type="Proteomes" id="UP000429980"/>
    </source>
</evidence>
<reference evidence="5 7" key="2">
    <citation type="submission" date="2019-06" db="EMBL/GenBank/DDBJ databases">
        <title>Genome sequence analysis of &gt;100 Bacillus licheniformis strains suggests intrinsic resistance to this species.</title>
        <authorList>
            <person name="Wels M."/>
            <person name="Siezen R.J."/>
            <person name="Johansen E."/>
            <person name="Stuer-Lauridsen B."/>
            <person name="Bjerre K."/>
            <person name="Nielsen B.K.K."/>
        </authorList>
    </citation>
    <scope>NUCLEOTIDE SEQUENCE [LARGE SCALE GENOMIC DNA]</scope>
    <source>
        <strain evidence="5 7">BAC-15381</strain>
    </source>
</reference>
<organism evidence="4 6">
    <name type="scientific">Bacillus paralicheniformis</name>
    <dbReference type="NCBI Taxonomy" id="1648923"/>
    <lineage>
        <taxon>Bacteria</taxon>
        <taxon>Bacillati</taxon>
        <taxon>Bacillota</taxon>
        <taxon>Bacilli</taxon>
        <taxon>Bacillales</taxon>
        <taxon>Bacillaceae</taxon>
        <taxon>Bacillus</taxon>
    </lineage>
</organism>
<dbReference type="GO" id="GO:0003677">
    <property type="term" value="F:DNA binding"/>
    <property type="evidence" value="ECO:0007669"/>
    <property type="project" value="UniProtKB-KW"/>
</dbReference>
<evidence type="ECO:0000256" key="2">
    <source>
        <dbReference type="SAM" id="Coils"/>
    </source>
</evidence>
<keyword evidence="2" id="KW-0175">Coiled coil</keyword>